<organism evidence="1 2">
    <name type="scientific">Xylanibacter rarus</name>
    <dbReference type="NCBI Taxonomy" id="1676614"/>
    <lineage>
        <taxon>Bacteria</taxon>
        <taxon>Pseudomonadati</taxon>
        <taxon>Bacteroidota</taxon>
        <taxon>Bacteroidia</taxon>
        <taxon>Bacteroidales</taxon>
        <taxon>Prevotellaceae</taxon>
        <taxon>Xylanibacter</taxon>
    </lineage>
</organism>
<dbReference type="Proteomes" id="UP000036951">
    <property type="component" value="Unassembled WGS sequence"/>
</dbReference>
<evidence type="ECO:0000313" key="2">
    <source>
        <dbReference type="Proteomes" id="UP000036951"/>
    </source>
</evidence>
<dbReference type="EMBL" id="LFQU01000044">
    <property type="protein sequence ID" value="KOO66474.1"/>
    <property type="molecule type" value="Genomic_DNA"/>
</dbReference>
<protein>
    <submittedName>
        <fullName evidence="1">Uncharacterized protein</fullName>
    </submittedName>
</protein>
<accession>A0A8E1QWV0</accession>
<name>A0A8E1QWV0_9BACT</name>
<evidence type="ECO:0000313" key="1">
    <source>
        <dbReference type="EMBL" id="KOO66474.1"/>
    </source>
</evidence>
<sequence>MAPDSTFISTAKEYNGLFIIFEAAIKHAYPTKTLFCQKMIIAFLRTFKSPDIEVKTLIIFGRGYAAVATPYIIFYKFFV</sequence>
<comment type="caution">
    <text evidence="1">The sequence shown here is derived from an EMBL/GenBank/DDBJ whole genome shotgun (WGS) entry which is preliminary data.</text>
</comment>
<keyword evidence="2" id="KW-1185">Reference proteome</keyword>
<gene>
    <name evidence="1" type="ORF">ACU52_13750</name>
</gene>
<dbReference type="AlphaFoldDB" id="A0A8E1QWV0"/>
<proteinExistence type="predicted"/>
<reference evidence="1 2" key="1">
    <citation type="submission" date="2015-06" db="EMBL/GenBank/DDBJ databases">
        <title>Prevotella sp. 109, sp. nov., a novel member of the family Prevotellaceae isolated from human faeces.</title>
        <authorList>
            <person name="Shkoporov A.N."/>
            <person name="Chaplin A.V."/>
            <person name="Kafarskaia L.I."/>
            <person name="Efimov B.A."/>
        </authorList>
    </citation>
    <scope>NUCLEOTIDE SEQUENCE [LARGE SCALE GENOMIC DNA]</scope>
    <source>
        <strain evidence="1 2">109</strain>
    </source>
</reference>